<evidence type="ECO:0000256" key="2">
    <source>
        <dbReference type="ARBA" id="ARBA00022741"/>
    </source>
</evidence>
<dbReference type="PROSITE" id="PS00211">
    <property type="entry name" value="ABC_TRANSPORTER_1"/>
    <property type="match status" value="2"/>
</dbReference>
<dbReference type="EMBL" id="AQHV01000001">
    <property type="protein sequence ID" value="KKB59836.1"/>
    <property type="molecule type" value="Genomic_DNA"/>
</dbReference>
<dbReference type="CDD" id="cd03221">
    <property type="entry name" value="ABCF_EF-3"/>
    <property type="match status" value="2"/>
</dbReference>
<dbReference type="FunFam" id="3.40.50.300:FF:000070">
    <property type="entry name" value="Putative ABC transporter ATP-binding component"/>
    <property type="match status" value="1"/>
</dbReference>
<dbReference type="FunFam" id="3.40.50.300:FF:000011">
    <property type="entry name" value="Putative ABC transporter ATP-binding component"/>
    <property type="match status" value="1"/>
</dbReference>
<dbReference type="GO" id="GO:0016887">
    <property type="term" value="F:ATP hydrolysis activity"/>
    <property type="evidence" value="ECO:0007669"/>
    <property type="project" value="InterPro"/>
</dbReference>
<name>A0A0F5JPU2_9BACT</name>
<gene>
    <name evidence="8" type="ORF">HMPREF1535_00108</name>
</gene>
<dbReference type="InterPro" id="IPR003593">
    <property type="entry name" value="AAA+_ATPase"/>
</dbReference>
<keyword evidence="2" id="KW-0547">Nucleotide-binding</keyword>
<dbReference type="SUPFAM" id="SSF52540">
    <property type="entry name" value="P-loop containing nucleoside triphosphate hydrolases"/>
    <property type="match status" value="2"/>
</dbReference>
<dbReference type="GO" id="GO:0005524">
    <property type="term" value="F:ATP binding"/>
    <property type="evidence" value="ECO:0007669"/>
    <property type="project" value="UniProtKB-KW"/>
</dbReference>
<comment type="similarity">
    <text evidence="4">Belongs to the ABC transporter superfamily. ABCF family. YbiT subfamily.</text>
</comment>
<dbReference type="InterPro" id="IPR003439">
    <property type="entry name" value="ABC_transporter-like_ATP-bd"/>
</dbReference>
<dbReference type="STRING" id="927665.HMPREF1535_00108"/>
<dbReference type="PANTHER" id="PTHR42855:SF2">
    <property type="entry name" value="DRUG RESISTANCE ABC TRANSPORTER,ATP-BINDING PROTEIN"/>
    <property type="match status" value="1"/>
</dbReference>
<evidence type="ECO:0000259" key="7">
    <source>
        <dbReference type="PROSITE" id="PS50893"/>
    </source>
</evidence>
<evidence type="ECO:0000256" key="1">
    <source>
        <dbReference type="ARBA" id="ARBA00022737"/>
    </source>
</evidence>
<dbReference type="InterPro" id="IPR032781">
    <property type="entry name" value="ABC_tran_Xtn"/>
</dbReference>
<dbReference type="Pfam" id="PF12848">
    <property type="entry name" value="ABC_tran_Xtn"/>
    <property type="match status" value="1"/>
</dbReference>
<dbReference type="HOGENOM" id="CLU_000604_36_0_10"/>
<dbReference type="SMART" id="SM00382">
    <property type="entry name" value="AAA"/>
    <property type="match status" value="2"/>
</dbReference>
<reference evidence="8 9" key="1">
    <citation type="submission" date="2013-04" db="EMBL/GenBank/DDBJ databases">
        <title>The Genome Sequence of Parabacteroides goldsteinii DSM 19448.</title>
        <authorList>
            <consortium name="The Broad Institute Genomics Platform"/>
            <person name="Earl A."/>
            <person name="Ward D."/>
            <person name="Feldgarden M."/>
            <person name="Gevers D."/>
            <person name="Martens E."/>
            <person name="Sakamoto M."/>
            <person name="Benno Y."/>
            <person name="Song Y."/>
            <person name="Liu C."/>
            <person name="Lee J."/>
            <person name="Bolanos M."/>
            <person name="Vaisanen M.L."/>
            <person name="Finegold S.M."/>
            <person name="Walker B."/>
            <person name="Young S."/>
            <person name="Zeng Q."/>
            <person name="Gargeya S."/>
            <person name="Fitzgerald M."/>
            <person name="Haas B."/>
            <person name="Abouelleil A."/>
            <person name="Allen A.W."/>
            <person name="Alvarado L."/>
            <person name="Arachchi H.M."/>
            <person name="Berlin A.M."/>
            <person name="Chapman S.B."/>
            <person name="Gainer-Dewar J."/>
            <person name="Goldberg J."/>
            <person name="Griggs A."/>
            <person name="Gujja S."/>
            <person name="Hansen M."/>
            <person name="Howarth C."/>
            <person name="Imamovic A."/>
            <person name="Ireland A."/>
            <person name="Larimer J."/>
            <person name="McCowan C."/>
            <person name="Murphy C."/>
            <person name="Pearson M."/>
            <person name="Poon T.W."/>
            <person name="Priest M."/>
            <person name="Roberts A."/>
            <person name="Saif S."/>
            <person name="Shea T."/>
            <person name="Sisk P."/>
            <person name="Sykes S."/>
            <person name="Wortman J."/>
            <person name="Nusbaum C."/>
            <person name="Birren B."/>
        </authorList>
    </citation>
    <scope>NUCLEOTIDE SEQUENCE [LARGE SCALE GENOMIC DNA]</scope>
    <source>
        <strain evidence="8 9">DSM 19448</strain>
    </source>
</reference>
<dbReference type="InterPro" id="IPR017871">
    <property type="entry name" value="ABC_transporter-like_CS"/>
</dbReference>
<dbReference type="InterPro" id="IPR051309">
    <property type="entry name" value="ABCF_ATPase"/>
</dbReference>
<sequence>MISVEGLTVEFGGFTLFDDVSFVVNKKDRIALVGKNGAGKSTMLKIFAGLQSPTSGTVSIPKETTIGYLPQQMQLTDSRTVREEAEQAFGHIQEMEKDIERLNLELAERTDYETESYQKLIDKVTHLSEHFQLMGGSNYHAELERTLIGLGFNRSDFERPTSEFSGGWRMRIELAKLLLRRPDVLLLDEPTNHLDIESIQWLENFIATRANAVILVSHDRAFIDNTTSRTIEIELGSIYDYKVKYSEYVELRKERREQQLRAFENQQKKLADTEAFIERFRYKATKSVQVQSRIKQLEKVERIEVDEVDTAMLSLKFPPAPRSGSYPVIMENVAKRYGDHLIFKDVTLTINRGDKVAFVGKNGEGKSTLVKCIMEQIDYEGKLQLGHNVKIGYFAQNQAQLLDDNLTVFDTIDYVAQGDIRTKIRDILGAFMFGGEASEKKVKVLSGGERSRLAMIRLLLEPVNLLILDEPTNHLDMRSKDVLKDALREFDGTVIVVSHDREFLDGLVDKVYEFGNQRVVEHLGGIYEFLEKKKMDSLRELERSTQAASLAADTDVQPTQNKLSYEARKEQSKAIKKVEKAVAEAENKITEQENSIAAIEARLATPEGASDTSLYNDYSSLKKELSDTMDTWTELTMELEELNEKASR</sequence>
<accession>A0A0F5JPU2</accession>
<dbReference type="PROSITE" id="PS50893">
    <property type="entry name" value="ABC_TRANSPORTER_2"/>
    <property type="match status" value="2"/>
</dbReference>
<keyword evidence="3" id="KW-0067">ATP-binding</keyword>
<dbReference type="RefSeq" id="WP_046144988.1">
    <property type="nucleotide sequence ID" value="NZ_KQ033912.1"/>
</dbReference>
<dbReference type="Gene3D" id="3.40.50.300">
    <property type="entry name" value="P-loop containing nucleotide triphosphate hydrolases"/>
    <property type="match status" value="2"/>
</dbReference>
<dbReference type="Pfam" id="PF00005">
    <property type="entry name" value="ABC_tran"/>
    <property type="match status" value="2"/>
</dbReference>
<dbReference type="Proteomes" id="UP000033047">
    <property type="component" value="Unassembled WGS sequence"/>
</dbReference>
<proteinExistence type="inferred from homology"/>
<evidence type="ECO:0000313" key="8">
    <source>
        <dbReference type="EMBL" id="KKB59836.1"/>
    </source>
</evidence>
<feature type="coiled-coil region" evidence="6">
    <location>
        <begin position="527"/>
        <end position="602"/>
    </location>
</feature>
<organism evidence="8 9">
    <name type="scientific">Parabacteroides goldsteinii DSM 19448 = WAL 12034</name>
    <dbReference type="NCBI Taxonomy" id="927665"/>
    <lineage>
        <taxon>Bacteria</taxon>
        <taxon>Pseudomonadati</taxon>
        <taxon>Bacteroidota</taxon>
        <taxon>Bacteroidia</taxon>
        <taxon>Bacteroidales</taxon>
        <taxon>Tannerellaceae</taxon>
        <taxon>Parabacteroides</taxon>
    </lineage>
</organism>
<dbReference type="PATRIC" id="fig|927665.4.peg.103"/>
<dbReference type="PANTHER" id="PTHR42855">
    <property type="entry name" value="ABC TRANSPORTER ATP-BINDING SUBUNIT"/>
    <property type="match status" value="1"/>
</dbReference>
<dbReference type="InterPro" id="IPR027417">
    <property type="entry name" value="P-loop_NTPase"/>
</dbReference>
<keyword evidence="6" id="KW-0175">Coiled coil</keyword>
<evidence type="ECO:0000313" key="9">
    <source>
        <dbReference type="Proteomes" id="UP000033047"/>
    </source>
</evidence>
<evidence type="ECO:0000256" key="4">
    <source>
        <dbReference type="ARBA" id="ARBA00061551"/>
    </source>
</evidence>
<comment type="caution">
    <text evidence="8">The sequence shown here is derived from an EMBL/GenBank/DDBJ whole genome shotgun (WGS) entry which is preliminary data.</text>
</comment>
<evidence type="ECO:0000256" key="6">
    <source>
        <dbReference type="SAM" id="Coils"/>
    </source>
</evidence>
<evidence type="ECO:0000256" key="5">
    <source>
        <dbReference type="ARBA" id="ARBA00074044"/>
    </source>
</evidence>
<feature type="coiled-coil region" evidence="6">
    <location>
        <begin position="85"/>
        <end position="112"/>
    </location>
</feature>
<dbReference type="AlphaFoldDB" id="A0A0F5JPU2"/>
<protein>
    <recommendedName>
        <fullName evidence="5">Probable ATP-binding protein YbiT</fullName>
    </recommendedName>
</protein>
<feature type="domain" description="ABC transporter" evidence="7">
    <location>
        <begin position="2"/>
        <end position="260"/>
    </location>
</feature>
<feature type="domain" description="ABC transporter" evidence="7">
    <location>
        <begin position="328"/>
        <end position="548"/>
    </location>
</feature>
<evidence type="ECO:0000256" key="3">
    <source>
        <dbReference type="ARBA" id="ARBA00022840"/>
    </source>
</evidence>
<keyword evidence="1" id="KW-0677">Repeat</keyword>